<dbReference type="OrthoDB" id="3197626at2759"/>
<keyword evidence="3" id="KW-1185">Reference proteome</keyword>
<reference evidence="2 3" key="1">
    <citation type="submission" date="2014-04" db="EMBL/GenBank/DDBJ databases">
        <authorList>
            <consortium name="DOE Joint Genome Institute"/>
            <person name="Kuo A."/>
            <person name="Zuccaro A."/>
            <person name="Kohler A."/>
            <person name="Nagy L.G."/>
            <person name="Floudas D."/>
            <person name="Copeland A."/>
            <person name="Barry K.W."/>
            <person name="Cichocki N."/>
            <person name="Veneault-Fourrey C."/>
            <person name="LaButti K."/>
            <person name="Lindquist E.A."/>
            <person name="Lipzen A."/>
            <person name="Lundell T."/>
            <person name="Morin E."/>
            <person name="Murat C."/>
            <person name="Sun H."/>
            <person name="Tunlid A."/>
            <person name="Henrissat B."/>
            <person name="Grigoriev I.V."/>
            <person name="Hibbett D.S."/>
            <person name="Martin F."/>
            <person name="Nordberg H.P."/>
            <person name="Cantor M.N."/>
            <person name="Hua S.X."/>
        </authorList>
    </citation>
    <scope>NUCLEOTIDE SEQUENCE [LARGE SCALE GENOMIC DNA]</scope>
    <source>
        <strain evidence="2 3">MAFF 305830</strain>
    </source>
</reference>
<feature type="transmembrane region" description="Helical" evidence="1">
    <location>
        <begin position="181"/>
        <end position="203"/>
    </location>
</feature>
<organism evidence="2 3">
    <name type="scientific">Serendipita vermifera MAFF 305830</name>
    <dbReference type="NCBI Taxonomy" id="933852"/>
    <lineage>
        <taxon>Eukaryota</taxon>
        <taxon>Fungi</taxon>
        <taxon>Dikarya</taxon>
        <taxon>Basidiomycota</taxon>
        <taxon>Agaricomycotina</taxon>
        <taxon>Agaricomycetes</taxon>
        <taxon>Sebacinales</taxon>
        <taxon>Serendipitaceae</taxon>
        <taxon>Serendipita</taxon>
    </lineage>
</organism>
<evidence type="ECO:0000256" key="1">
    <source>
        <dbReference type="SAM" id="Phobius"/>
    </source>
</evidence>
<dbReference type="STRING" id="933852.A0A0C2XQ18"/>
<feature type="transmembrane region" description="Helical" evidence="1">
    <location>
        <begin position="145"/>
        <end position="169"/>
    </location>
</feature>
<evidence type="ECO:0000313" key="3">
    <source>
        <dbReference type="Proteomes" id="UP000054097"/>
    </source>
</evidence>
<evidence type="ECO:0000313" key="2">
    <source>
        <dbReference type="EMBL" id="KIM31052.1"/>
    </source>
</evidence>
<proteinExistence type="predicted"/>
<keyword evidence="1" id="KW-0472">Membrane</keyword>
<keyword evidence="1" id="KW-0812">Transmembrane</keyword>
<dbReference type="HOGENOM" id="CLU_059054_1_1_1"/>
<gene>
    <name evidence="2" type="ORF">M408DRAFT_327944</name>
</gene>
<name>A0A0C2XQ18_SERVB</name>
<sequence>MDPAVLMKTNAVFINLSHFAIGAYALEVFQSLTFEWDIIRGRRKFRIGQLLLVALNVSSEVNCQALYTFNQFGGNTSIGAASTLLMLRTIAVWNKKLYIVIPLALISAGQWGILLHGVTTVKATWSPVLQACSVDAVDGFFLNLVYLWTMFTDLIVLILTLVGLLLTPGRSQLWKLLLGDGVLYFLVAFIANTIPAVFLLLNLNPVMNIIFSIPAIALSSSVACRSFVRLSEFAAPVDRSNQSNPWSQGGGTRVTGRSKEVGKTSTIQWARQNQTEPVGISVTRSQHVDIDLEPYSHHNIHPLEASGDSIAMDHKVDHKGGYAV</sequence>
<dbReference type="Proteomes" id="UP000054097">
    <property type="component" value="Unassembled WGS sequence"/>
</dbReference>
<feature type="transmembrane region" description="Helical" evidence="1">
    <location>
        <begin position="97"/>
        <end position="118"/>
    </location>
</feature>
<dbReference type="EMBL" id="KN824283">
    <property type="protein sequence ID" value="KIM31052.1"/>
    <property type="molecule type" value="Genomic_DNA"/>
</dbReference>
<keyword evidence="1" id="KW-1133">Transmembrane helix</keyword>
<accession>A0A0C2XQ18</accession>
<reference evidence="3" key="2">
    <citation type="submission" date="2015-01" db="EMBL/GenBank/DDBJ databases">
        <title>Evolutionary Origins and Diversification of the Mycorrhizal Mutualists.</title>
        <authorList>
            <consortium name="DOE Joint Genome Institute"/>
            <consortium name="Mycorrhizal Genomics Consortium"/>
            <person name="Kohler A."/>
            <person name="Kuo A."/>
            <person name="Nagy L.G."/>
            <person name="Floudas D."/>
            <person name="Copeland A."/>
            <person name="Barry K.W."/>
            <person name="Cichocki N."/>
            <person name="Veneault-Fourrey C."/>
            <person name="LaButti K."/>
            <person name="Lindquist E.A."/>
            <person name="Lipzen A."/>
            <person name="Lundell T."/>
            <person name="Morin E."/>
            <person name="Murat C."/>
            <person name="Riley R."/>
            <person name="Ohm R."/>
            <person name="Sun H."/>
            <person name="Tunlid A."/>
            <person name="Henrissat B."/>
            <person name="Grigoriev I.V."/>
            <person name="Hibbett D.S."/>
            <person name="Martin F."/>
        </authorList>
    </citation>
    <scope>NUCLEOTIDE SEQUENCE [LARGE SCALE GENOMIC DNA]</scope>
    <source>
        <strain evidence="3">MAFF 305830</strain>
    </source>
</reference>
<protein>
    <submittedName>
        <fullName evidence="2">Uncharacterized protein</fullName>
    </submittedName>
</protein>
<dbReference type="AlphaFoldDB" id="A0A0C2XQ18"/>